<keyword evidence="9" id="KW-0732">Signal</keyword>
<evidence type="ECO:0000256" key="4">
    <source>
        <dbReference type="ARBA" id="ARBA00022723"/>
    </source>
</evidence>
<dbReference type="EMBL" id="JAGKQM010000009">
    <property type="protein sequence ID" value="KAH0910574.1"/>
    <property type="molecule type" value="Genomic_DNA"/>
</dbReference>
<keyword evidence="5 8" id="KW-0560">Oxidoreductase</keyword>
<reference evidence="10 11" key="1">
    <citation type="submission" date="2021-05" db="EMBL/GenBank/DDBJ databases">
        <title>Genome Assembly of Synthetic Allotetraploid Brassica napus Reveals Homoeologous Exchanges between Subgenomes.</title>
        <authorList>
            <person name="Davis J.T."/>
        </authorList>
    </citation>
    <scope>NUCLEOTIDE SEQUENCE [LARGE SCALE GENOMIC DNA]</scope>
    <source>
        <strain evidence="11">cv. Da-Ae</strain>
        <tissue evidence="10">Seedling</tissue>
    </source>
</reference>
<comment type="caution">
    <text evidence="10">The sequence shown here is derived from an EMBL/GenBank/DDBJ whole genome shotgun (WGS) entry which is preliminary data.</text>
</comment>
<proteinExistence type="inferred from homology"/>
<evidence type="ECO:0000256" key="5">
    <source>
        <dbReference type="ARBA" id="ARBA00023002"/>
    </source>
</evidence>
<evidence type="ECO:0000256" key="9">
    <source>
        <dbReference type="SAM" id="SignalP"/>
    </source>
</evidence>
<evidence type="ECO:0000313" key="11">
    <source>
        <dbReference type="Proteomes" id="UP000824890"/>
    </source>
</evidence>
<keyword evidence="4 8" id="KW-0479">Metal-binding</keyword>
<dbReference type="InterPro" id="IPR036396">
    <property type="entry name" value="Cyt_P450_sf"/>
</dbReference>
<evidence type="ECO:0000256" key="8">
    <source>
        <dbReference type="RuleBase" id="RU000461"/>
    </source>
</evidence>
<feature type="signal peptide" evidence="9">
    <location>
        <begin position="1"/>
        <end position="27"/>
    </location>
</feature>
<dbReference type="InterPro" id="IPR050651">
    <property type="entry name" value="Plant_Cytochrome_P450_Monoox"/>
</dbReference>
<evidence type="ECO:0000256" key="7">
    <source>
        <dbReference type="ARBA" id="ARBA00023033"/>
    </source>
</evidence>
<keyword evidence="3 8" id="KW-0349">Heme</keyword>
<name>A0ABQ8C0M5_BRANA</name>
<evidence type="ECO:0000256" key="6">
    <source>
        <dbReference type="ARBA" id="ARBA00023004"/>
    </source>
</evidence>
<dbReference type="PANTHER" id="PTHR47947">
    <property type="entry name" value="CYTOCHROME P450 82C3-RELATED"/>
    <property type="match status" value="1"/>
</dbReference>
<accession>A0ABQ8C0M5</accession>
<protein>
    <recommendedName>
        <fullName evidence="12">Cytochrome P450</fullName>
    </recommendedName>
</protein>
<dbReference type="SUPFAM" id="SSF48264">
    <property type="entry name" value="Cytochrome P450"/>
    <property type="match status" value="1"/>
</dbReference>
<keyword evidence="7 8" id="KW-0503">Monooxygenase</keyword>
<comment type="similarity">
    <text evidence="2 8">Belongs to the cytochrome P450 family.</text>
</comment>
<organism evidence="10 11">
    <name type="scientific">Brassica napus</name>
    <name type="common">Rape</name>
    <dbReference type="NCBI Taxonomy" id="3708"/>
    <lineage>
        <taxon>Eukaryota</taxon>
        <taxon>Viridiplantae</taxon>
        <taxon>Streptophyta</taxon>
        <taxon>Embryophyta</taxon>
        <taxon>Tracheophyta</taxon>
        <taxon>Spermatophyta</taxon>
        <taxon>Magnoliopsida</taxon>
        <taxon>eudicotyledons</taxon>
        <taxon>Gunneridae</taxon>
        <taxon>Pentapetalae</taxon>
        <taxon>rosids</taxon>
        <taxon>malvids</taxon>
        <taxon>Brassicales</taxon>
        <taxon>Brassicaceae</taxon>
        <taxon>Brassiceae</taxon>
        <taxon>Brassica</taxon>
    </lineage>
</organism>
<dbReference type="InterPro" id="IPR017972">
    <property type="entry name" value="Cyt_P450_CS"/>
</dbReference>
<evidence type="ECO:0000313" key="10">
    <source>
        <dbReference type="EMBL" id="KAH0910574.1"/>
    </source>
</evidence>
<keyword evidence="6 8" id="KW-0408">Iron</keyword>
<comment type="cofactor">
    <cofactor evidence="1">
        <name>heme</name>
        <dbReference type="ChEBI" id="CHEBI:30413"/>
    </cofactor>
</comment>
<dbReference type="PANTHER" id="PTHR47947:SF13">
    <property type="entry name" value="CYTOCHROME P450, FAMILY 81, SUBFAMILY K, POLYPEPTIDE 1-RELATED"/>
    <property type="match status" value="1"/>
</dbReference>
<sequence>MRGLAASLISLQTLILLSSPLSPPVIPELTVCEILMEKLWEMDVDKRQIRLEDFSCPMKPSLNEVVCLCSDLFGSCWDLAFNLDEALMIQVIVANGLDGELWEDAEVFKPEIFEGFLGDRDGYRLFLFGVGRRACPGDGFGMRTVALAVGALVQCFEWDKVDKGDIDMTPAFSVEMAKAEPLVALPKPWPDMVPSCLSSSVICIGQSSWFRR</sequence>
<evidence type="ECO:0000256" key="1">
    <source>
        <dbReference type="ARBA" id="ARBA00001971"/>
    </source>
</evidence>
<dbReference type="PROSITE" id="PS00086">
    <property type="entry name" value="CYTOCHROME_P450"/>
    <property type="match status" value="1"/>
</dbReference>
<dbReference type="Proteomes" id="UP000824890">
    <property type="component" value="Unassembled WGS sequence"/>
</dbReference>
<gene>
    <name evidence="10" type="ORF">HID58_033895</name>
</gene>
<keyword evidence="11" id="KW-1185">Reference proteome</keyword>
<evidence type="ECO:0000256" key="3">
    <source>
        <dbReference type="ARBA" id="ARBA00022617"/>
    </source>
</evidence>
<feature type="chain" id="PRO_5046221696" description="Cytochrome P450" evidence="9">
    <location>
        <begin position="28"/>
        <end position="212"/>
    </location>
</feature>
<dbReference type="InterPro" id="IPR001128">
    <property type="entry name" value="Cyt_P450"/>
</dbReference>
<evidence type="ECO:0008006" key="12">
    <source>
        <dbReference type="Google" id="ProtNLM"/>
    </source>
</evidence>
<dbReference type="Gene3D" id="1.10.630.10">
    <property type="entry name" value="Cytochrome P450"/>
    <property type="match status" value="1"/>
</dbReference>
<dbReference type="Pfam" id="PF00067">
    <property type="entry name" value="p450"/>
    <property type="match status" value="1"/>
</dbReference>
<evidence type="ECO:0000256" key="2">
    <source>
        <dbReference type="ARBA" id="ARBA00010617"/>
    </source>
</evidence>